<dbReference type="InterPro" id="IPR027417">
    <property type="entry name" value="P-loop_NTPase"/>
</dbReference>
<dbReference type="GO" id="GO:0003678">
    <property type="term" value="F:DNA helicase activity"/>
    <property type="evidence" value="ECO:0007669"/>
    <property type="project" value="InterPro"/>
</dbReference>
<keyword evidence="3" id="KW-1185">Reference proteome</keyword>
<keyword evidence="2" id="KW-0547">Nucleotide-binding</keyword>
<dbReference type="GO" id="GO:0006260">
    <property type="term" value="P:DNA replication"/>
    <property type="evidence" value="ECO:0007669"/>
    <property type="project" value="InterPro"/>
</dbReference>
<evidence type="ECO:0000313" key="2">
    <source>
        <dbReference type="EMBL" id="QDS98143.1"/>
    </source>
</evidence>
<dbReference type="GO" id="GO:0005524">
    <property type="term" value="F:ATP binding"/>
    <property type="evidence" value="ECO:0007669"/>
    <property type="project" value="InterPro"/>
</dbReference>
<dbReference type="InterPro" id="IPR007694">
    <property type="entry name" value="DNA_helicase_DnaB-like_C"/>
</dbReference>
<sequence>MTDNQPQPVANNSGKWQSGSDVFATWRDDVLTGQPPTLYRVGEGELSQIEIGPKLVTLFGGAPGAGKTAFTMQCVVDGLRLNPELRWCVCNIEMPPSVLLDRQLARLSGIDAESIRYRRLDGNHADRLDQALNTLEAIADRLCFVRPPFDLANIAAACDAFGADVLTLDYIQRITPPGQHGDRRGSVDATMNYLRQFADAGVAVVVVAAVSRQKDKQGRSSYAGDSLSLASFRESSELEFGADDAFILAPDANDAETVHMKHLKARHTQPRDVLLRFDRQRQSFTPTTATPPAKPDGKLQAALANLWNQTEAAPDDDNSGGEQ</sequence>
<evidence type="ECO:0000259" key="1">
    <source>
        <dbReference type="PROSITE" id="PS51199"/>
    </source>
</evidence>
<organism evidence="2 3">
    <name type="scientific">Adhaeretor mobilis</name>
    <dbReference type="NCBI Taxonomy" id="1930276"/>
    <lineage>
        <taxon>Bacteria</taxon>
        <taxon>Pseudomonadati</taxon>
        <taxon>Planctomycetota</taxon>
        <taxon>Planctomycetia</taxon>
        <taxon>Pirellulales</taxon>
        <taxon>Lacipirellulaceae</taxon>
        <taxon>Adhaeretor</taxon>
    </lineage>
</organism>
<name>A0A517MTD2_9BACT</name>
<dbReference type="PROSITE" id="PS51199">
    <property type="entry name" value="SF4_HELICASE"/>
    <property type="match status" value="1"/>
</dbReference>
<accession>A0A517MTD2</accession>
<keyword evidence="2" id="KW-0378">Hydrolase</keyword>
<evidence type="ECO:0000313" key="3">
    <source>
        <dbReference type="Proteomes" id="UP000319852"/>
    </source>
</evidence>
<dbReference type="OrthoDB" id="8417311at2"/>
<dbReference type="PANTHER" id="PTHR30153">
    <property type="entry name" value="REPLICATIVE DNA HELICASE DNAB"/>
    <property type="match status" value="1"/>
</dbReference>
<dbReference type="Pfam" id="PF03796">
    <property type="entry name" value="DnaB_C"/>
    <property type="match status" value="1"/>
</dbReference>
<dbReference type="KEGG" id="amob:HG15A2_14160"/>
<feature type="domain" description="SF4 helicase" evidence="1">
    <location>
        <begin position="32"/>
        <end position="291"/>
    </location>
</feature>
<dbReference type="PANTHER" id="PTHR30153:SF2">
    <property type="entry name" value="REPLICATIVE DNA HELICASE"/>
    <property type="match status" value="1"/>
</dbReference>
<gene>
    <name evidence="2" type="ORF">HG15A2_14160</name>
</gene>
<dbReference type="AlphaFoldDB" id="A0A517MTD2"/>
<dbReference type="RefSeq" id="WP_145059080.1">
    <property type="nucleotide sequence ID" value="NZ_CP036263.1"/>
</dbReference>
<dbReference type="SUPFAM" id="SSF52540">
    <property type="entry name" value="P-loop containing nucleoside triphosphate hydrolases"/>
    <property type="match status" value="1"/>
</dbReference>
<reference evidence="2 3" key="1">
    <citation type="submission" date="2019-02" db="EMBL/GenBank/DDBJ databases">
        <title>Deep-cultivation of Planctomycetes and their phenomic and genomic characterization uncovers novel biology.</title>
        <authorList>
            <person name="Wiegand S."/>
            <person name="Jogler M."/>
            <person name="Boedeker C."/>
            <person name="Pinto D."/>
            <person name="Vollmers J."/>
            <person name="Rivas-Marin E."/>
            <person name="Kohn T."/>
            <person name="Peeters S.H."/>
            <person name="Heuer A."/>
            <person name="Rast P."/>
            <person name="Oberbeckmann S."/>
            <person name="Bunk B."/>
            <person name="Jeske O."/>
            <person name="Meyerdierks A."/>
            <person name="Storesund J.E."/>
            <person name="Kallscheuer N."/>
            <person name="Luecker S."/>
            <person name="Lage O.M."/>
            <person name="Pohl T."/>
            <person name="Merkel B.J."/>
            <person name="Hornburger P."/>
            <person name="Mueller R.-W."/>
            <person name="Bruemmer F."/>
            <person name="Labrenz M."/>
            <person name="Spormann A.M."/>
            <person name="Op den Camp H."/>
            <person name="Overmann J."/>
            <person name="Amann R."/>
            <person name="Jetten M.S.M."/>
            <person name="Mascher T."/>
            <person name="Medema M.H."/>
            <person name="Devos D.P."/>
            <person name="Kaster A.-K."/>
            <person name="Ovreas L."/>
            <person name="Rohde M."/>
            <person name="Galperin M.Y."/>
            <person name="Jogler C."/>
        </authorList>
    </citation>
    <scope>NUCLEOTIDE SEQUENCE [LARGE SCALE GENOMIC DNA]</scope>
    <source>
        <strain evidence="2 3">HG15A2</strain>
    </source>
</reference>
<protein>
    <submittedName>
        <fullName evidence="2">Replicative DNA helicase</fullName>
    </submittedName>
</protein>
<proteinExistence type="predicted"/>
<dbReference type="Proteomes" id="UP000319852">
    <property type="component" value="Chromosome"/>
</dbReference>
<keyword evidence="2" id="KW-0067">ATP-binding</keyword>
<keyword evidence="2" id="KW-0347">Helicase</keyword>
<dbReference type="Gene3D" id="3.40.50.300">
    <property type="entry name" value="P-loop containing nucleotide triphosphate hydrolases"/>
    <property type="match status" value="1"/>
</dbReference>
<dbReference type="EMBL" id="CP036263">
    <property type="protein sequence ID" value="QDS98143.1"/>
    <property type="molecule type" value="Genomic_DNA"/>
</dbReference>
<dbReference type="GO" id="GO:0005829">
    <property type="term" value="C:cytosol"/>
    <property type="evidence" value="ECO:0007669"/>
    <property type="project" value="TreeGrafter"/>
</dbReference>